<keyword evidence="2" id="KW-0472">Membrane</keyword>
<dbReference type="GO" id="GO:0042575">
    <property type="term" value="C:DNA polymerase complex"/>
    <property type="evidence" value="ECO:0007669"/>
    <property type="project" value="UniProtKB-ARBA"/>
</dbReference>
<keyword evidence="5" id="KW-1185">Reference proteome</keyword>
<dbReference type="Gene3D" id="3.30.70.270">
    <property type="match status" value="1"/>
</dbReference>
<feature type="region of interest" description="Disordered" evidence="1">
    <location>
        <begin position="1927"/>
        <end position="1960"/>
    </location>
</feature>
<dbReference type="SUPFAM" id="SSF53098">
    <property type="entry name" value="Ribonuclease H-like"/>
    <property type="match status" value="1"/>
</dbReference>
<keyword evidence="2" id="KW-1133">Transmembrane helix</keyword>
<dbReference type="Gene3D" id="2.60.40.3770">
    <property type="match status" value="1"/>
</dbReference>
<dbReference type="InterPro" id="IPR044730">
    <property type="entry name" value="RNase_H-like_dom_plant"/>
</dbReference>
<dbReference type="InterPro" id="IPR008042">
    <property type="entry name" value="Retrotrans_Pao"/>
</dbReference>
<dbReference type="HOGENOM" id="CLU_000526_3_1_1"/>
<feature type="region of interest" description="Disordered" evidence="1">
    <location>
        <begin position="2075"/>
        <end position="2099"/>
    </location>
</feature>
<organism evidence="5">
    <name type="scientific">Caenorhabditis brenneri</name>
    <name type="common">Nematode worm</name>
    <dbReference type="NCBI Taxonomy" id="135651"/>
    <lineage>
        <taxon>Eukaryota</taxon>
        <taxon>Metazoa</taxon>
        <taxon>Ecdysozoa</taxon>
        <taxon>Nematoda</taxon>
        <taxon>Chromadorea</taxon>
        <taxon>Rhabditida</taxon>
        <taxon>Rhabditina</taxon>
        <taxon>Rhabditomorpha</taxon>
        <taxon>Rhabditoidea</taxon>
        <taxon>Rhabditidae</taxon>
        <taxon>Peloderinae</taxon>
        <taxon>Caenorhabditis</taxon>
    </lineage>
</organism>
<accession>G0NDD3</accession>
<dbReference type="Pfam" id="PF07245">
    <property type="entry name" value="Phlebovirus_G2"/>
    <property type="match status" value="1"/>
</dbReference>
<dbReference type="GO" id="GO:0003676">
    <property type="term" value="F:nucleic acid binding"/>
    <property type="evidence" value="ECO:0007669"/>
    <property type="project" value="InterPro"/>
</dbReference>
<evidence type="ECO:0000313" key="4">
    <source>
        <dbReference type="EMBL" id="EGT58285.1"/>
    </source>
</evidence>
<dbReference type="Proteomes" id="UP000008068">
    <property type="component" value="Unassembled WGS sequence"/>
</dbReference>
<dbReference type="eggNOG" id="KOG0017">
    <property type="taxonomic scope" value="Eukaryota"/>
</dbReference>
<feature type="compositionally biased region" description="Basic and acidic residues" evidence="1">
    <location>
        <begin position="453"/>
        <end position="466"/>
    </location>
</feature>
<dbReference type="OrthoDB" id="5863871at2759"/>
<dbReference type="GO" id="GO:0015074">
    <property type="term" value="P:DNA integration"/>
    <property type="evidence" value="ECO:0007669"/>
    <property type="project" value="InterPro"/>
</dbReference>
<sequence length="3008" mass="344703">MSSLEEIANIEKLNSENQMIFTTNLGNSKNTTIFHNPTESNASKEGTPISEYCSKYAVKLRNEESRFSDQYERYKIAYQEGLEKLYNTPSGTTLSEQALKTAAKLENQDKTVREALDEYEKRIQARHQSLIQFAKETANETYEEHTFDIKFKGNSREKEMIQNRTRKGNQVSNVNNVVATPTTNLYKDNHMDLPLFCGDIAEWPAFSKIFDALVVKDTTKSDVWKHNILRRHLRGPPFELVLPYNTDGSDFQTALNRLEKIYNNSDRQYAYLWNKLMSLPQAKDTPQSLRSVHNKINAIIHSLRAHGDIEALNFQSLIKDKIPEAILREVLKAKPKNTTALLEALDDCITIEELTHRSHHKPEKEEKSIFSAKTSQTNQRNKQNKKNCRFCNKNNHSTHECRTVATLQKRRDYIQNHMLRFNCMNTGHASKDCTRPPCRKCNTRHNVAICPKRHNDNKSPHQKNDPKNGYQNQNKNQKQNYQQNNSYNSRNQSQNSQNDNKGKPQVEKQNQTRQGSQGQSNQNKNRVNNYHLNADNTSLMIGNAPILLNDQIDTIPVMFDSGADQSFILEEYAEKMNMKVIETGIEVDLTVFGQEKAPIKANKVEFEIITNSDNESPIKIQALTIPKITDIFDPIEFSKEEKQFMKQKNLKIINITKPETPVALIGCDKFWELVTMEENSKLPSGRFIISTHIGPIVCGKPDNEKLATNTHALIARIKQKKEEPPIETSLEQYFEINNIGITGEESDPTNEELMEDFLKNVKINPESNRIVVPLPWKNGQREKLANNKEVAFCRLRQLYSSSQKKNDWNHIIDIFVKMEENDIIEDVYNDPNVGYYHPYGIVYNKSSNTTKRRAVFDASSKKSGEISLNNALHQGPSFIPEIPGTLLRMRVGKYVMSSDIEKAFHAVEINENDRDALRFFWLKDPTKPPTNENLRIMKFKRLPFGVNCSPYLLSMAILYGIRQAGAPEEIIKAIEKMCYVDNLFILTDDKEKLPQMYTDIKYYFQKIGMNIREFSVNYPETFLKEEDKAKNLDNVKILGYLFDLNNDTLEVRKPELKYNENTNPIMSKQVLVSEITSIFDPLQYFAPLYYDGKQILRSVSDGTIKWKQLTSRESVSDTIRYLMKINESTLKFRRDIGIKINEPVEIAVFTDASENTYGACLYLKANDAENTGQYKIHLMIAKQRIAPKIKTLTIPRLELLGILIGTRLLEYTLKEMELNVTNITIYSDSTIALAQIKNHATSKGEKFPIFVENRCREIWRILQHIKTENNMISLSHVPTDQNPADHITRGCVSEKELYQTNWFTGPDWLKDNNHPDHPSKTKDNQLLVPTLKEEKIVATVHTHTKVKTKIEENRIFSLDRINDFSKTKRVAAIMLRFLKNRIHSKLSKEHQSALEYHIPELRSEVKSGQLTVDELIQGEKLLIRTHQITFGIKENAKKNQFVPRDKDNNPSDQIVYQYNRVMNSPKRPILHTRSELSRVIVKEFHEENLHSGLATTLGLILDYYAGVKWRALAKKVIKACKNCRKAHNHSFREAPAPKLPERRTNICKPFEHVGIDFMGPFLVQETSTSPLEKAYIAAITCATSRLTHLELVRNLSTDELLLALSRFMSRRGYPKTITSDNAATFKLTGKILSTCSEKEPDYLAELESDKIENQRDLIKKKLLDELQREMTKRGVKWIFNTALSPWQGGFFERIVGITKKALKHTFSNPKYITKDLETIMIECESLINRRPLTYVDEENDDYTCLRPIDIITPKQDFPIFDLEKLETEHGAYTELFRQTLLHTRRFWDIFTKDYLKQAKTFESVPQANRAYSKLLRPVVGEVVLLKNESTPREKWKIGIITELLKGRDGEIRSVKVKTTKRTKTRKDGSTSCTLPKHQEITRPLRLIIPLEIRPQNEEEMPDNGALVEKISNPEINIVSNKNDLVKSDALAPGDKPDTTVSSDNTSPEPKKKRGRPRKVHCHSIQNRTVTENQNNKKQVFQLGRKPKAWQYLTIALALCTVASAASPADNRLGGAAAPFTKSTTVRQDTTTTLGTVPPTTVKKNTKKTTVSTTTDAPTTLETTLTSTIARPVTTTTTRRTTTTTVTTRPTTTSTQAPSTVTTTIVTRTTTEYYSPYTPQWRTPHTTQEWQYASTTPAPNPWTAWTHPSPTQWPQTTAYPTHSNHHTRPHEQNYWQHTTVSTRPYETTVPEYLRDYHDKLQRRIHGEFPRDSHRRQVSQQTPTTTVTTTEMATTTTTKPRKANPNKIPFHEEHDSKSRIECTKKGANLIDEESSTNLTNTVCVENWCDHDIVTKDYLTEVLIPPENTLHKYTVTWKKPVGKKFLIIEAICPATDYCWKSTKYFNCLFCTRFILNPQCHPKGTIALVVFLITVPLKMILCCFNFGKIWELICIICCCDRIRRRLNRNTNEDFEMIEMTPLARNRDERKARPSLGRWRNRLRRDRLVRRQKNIRNSTIERERNRTFEVRKVNVDGREVIKIEKTSSRSPSPRLSTVLTVVALFTVFTLITSVAADVCDSTHPITHDETTCTESGICRIEKIEDIFFTPETRTTCLQLVSKKNVISKFKLSVAHNYRKCQKGPILYTKNVTVHADSAKRCHGMGECVDRKCLDVGPNSKLSEFTEGNKYPGHTYCVSSCGGLWCKCLLPTEACLFYRTYAVPTTDEKFQIYSCEAWSNSINFQSTMTVANEEIEYVFLLREGEDYKIDYVYLKGERITVNIKLISITEETGLSILGKKFIQSNEKIALASISNEIFPLECTETGECNYRETCNCRTAEAEAICDCSVPDLYKILDDKHHNLPVISERYQLATGQDNVPTIKTKHNKLHVQITIEQSYHASVVESKVDCSITEPTPYSGCYNCLKGASQNITCTSKEPTHAKLSCDNSDFIDILTCDKNGVVNEIHRKFNDSTPTGVCTVVCGNKNNSYKIEGKLTYVSHTSLFEYLHQVFHSEKGIADIHPWHVPDFLNIINVIGKGLFSIVSSILTILLLSALVYFCCIPALIKCLGGSRY</sequence>
<dbReference type="InterPro" id="IPR043128">
    <property type="entry name" value="Rev_trsase/Diguanyl_cyclase"/>
</dbReference>
<protein>
    <recommendedName>
        <fullName evidence="3">Integrase catalytic domain-containing protein</fullName>
    </recommendedName>
</protein>
<dbReference type="InterPro" id="IPR036397">
    <property type="entry name" value="RNaseH_sf"/>
</dbReference>
<dbReference type="InterPro" id="IPR000477">
    <property type="entry name" value="RT_dom"/>
</dbReference>
<dbReference type="SUPFAM" id="SSF56672">
    <property type="entry name" value="DNA/RNA polymerases"/>
    <property type="match status" value="1"/>
</dbReference>
<dbReference type="CDD" id="cd06222">
    <property type="entry name" value="RNase_H_like"/>
    <property type="match status" value="1"/>
</dbReference>
<dbReference type="InterPro" id="IPR009878">
    <property type="entry name" value="Phlebovirus_G2_fusion"/>
</dbReference>
<dbReference type="STRING" id="135651.G0NDD3"/>
<dbReference type="InterPro" id="IPR043502">
    <property type="entry name" value="DNA/RNA_pol_sf"/>
</dbReference>
<dbReference type="PROSITE" id="PS50994">
    <property type="entry name" value="INTEGRASE"/>
    <property type="match status" value="1"/>
</dbReference>
<feature type="transmembrane region" description="Helical" evidence="2">
    <location>
        <begin position="2974"/>
        <end position="3000"/>
    </location>
</feature>
<name>G0NDD3_CAEBE</name>
<evidence type="ECO:0000259" key="3">
    <source>
        <dbReference type="PROSITE" id="PS50994"/>
    </source>
</evidence>
<evidence type="ECO:0000256" key="1">
    <source>
        <dbReference type="SAM" id="MobiDB-lite"/>
    </source>
</evidence>
<dbReference type="Pfam" id="PF03564">
    <property type="entry name" value="DUF1759"/>
    <property type="match status" value="1"/>
</dbReference>
<dbReference type="InParanoid" id="G0NDD3"/>
<gene>
    <name evidence="4" type="ORF">CAEBREN_32653</name>
</gene>
<dbReference type="Gene3D" id="3.30.420.10">
    <property type="entry name" value="Ribonuclease H-like superfamily/Ribonuclease H"/>
    <property type="match status" value="2"/>
</dbReference>
<dbReference type="Gene3D" id="3.10.10.10">
    <property type="entry name" value="HIV Type 1 Reverse Transcriptase, subunit A, domain 1"/>
    <property type="match status" value="1"/>
</dbReference>
<keyword evidence="2" id="KW-0812">Transmembrane</keyword>
<feature type="compositionally biased region" description="Low complexity" evidence="1">
    <location>
        <begin position="467"/>
        <end position="499"/>
    </location>
</feature>
<feature type="compositionally biased region" description="Low complexity" evidence="1">
    <location>
        <begin position="2220"/>
        <end position="2236"/>
    </location>
</feature>
<evidence type="ECO:0000256" key="2">
    <source>
        <dbReference type="SAM" id="Phobius"/>
    </source>
</evidence>
<dbReference type="Pfam" id="PF18701">
    <property type="entry name" value="DUF5641"/>
    <property type="match status" value="1"/>
</dbReference>
<dbReference type="PANTHER" id="PTHR47331:SF5">
    <property type="entry name" value="RIBONUCLEASE H"/>
    <property type="match status" value="1"/>
</dbReference>
<feature type="region of interest" description="Disordered" evidence="1">
    <location>
        <begin position="357"/>
        <end position="390"/>
    </location>
</feature>
<feature type="region of interest" description="Disordered" evidence="1">
    <location>
        <begin position="2209"/>
        <end position="2253"/>
    </location>
</feature>
<evidence type="ECO:0000313" key="5">
    <source>
        <dbReference type="Proteomes" id="UP000008068"/>
    </source>
</evidence>
<dbReference type="Pfam" id="PF00078">
    <property type="entry name" value="RVT_1"/>
    <property type="match status" value="1"/>
</dbReference>
<dbReference type="InterPro" id="IPR040676">
    <property type="entry name" value="DUF5641"/>
</dbReference>
<dbReference type="Pfam" id="PF05380">
    <property type="entry name" value="Peptidase_A17"/>
    <property type="match status" value="1"/>
</dbReference>
<dbReference type="PANTHER" id="PTHR47331">
    <property type="entry name" value="PHD-TYPE DOMAIN-CONTAINING PROTEIN"/>
    <property type="match status" value="1"/>
</dbReference>
<proteinExistence type="predicted"/>
<feature type="compositionally biased region" description="Basic residues" evidence="1">
    <location>
        <begin position="1950"/>
        <end position="1960"/>
    </location>
</feature>
<feature type="domain" description="Integrase catalytic" evidence="3">
    <location>
        <begin position="1545"/>
        <end position="1755"/>
    </location>
</feature>
<dbReference type="EMBL" id="GL379867">
    <property type="protein sequence ID" value="EGT58285.1"/>
    <property type="molecule type" value="Genomic_DNA"/>
</dbReference>
<reference evidence="5" key="1">
    <citation type="submission" date="2011-07" db="EMBL/GenBank/DDBJ databases">
        <authorList>
            <consortium name="Caenorhabditis brenneri Sequencing and Analysis Consortium"/>
            <person name="Wilson R.K."/>
        </authorList>
    </citation>
    <scope>NUCLEOTIDE SEQUENCE [LARGE SCALE GENOMIC DNA]</scope>
    <source>
        <strain evidence="5">PB2801</strain>
    </source>
</reference>
<dbReference type="InterPro" id="IPR001584">
    <property type="entry name" value="Integrase_cat-core"/>
</dbReference>
<dbReference type="InterPro" id="IPR005312">
    <property type="entry name" value="DUF1759"/>
</dbReference>
<feature type="region of interest" description="Disordered" evidence="1">
    <location>
        <begin position="450"/>
        <end position="527"/>
    </location>
</feature>
<dbReference type="InterPro" id="IPR012337">
    <property type="entry name" value="RNaseH-like_sf"/>
</dbReference>
<feature type="compositionally biased region" description="Low complexity" evidence="1">
    <location>
        <begin position="508"/>
        <end position="526"/>
    </location>
</feature>